<feature type="transmembrane region" description="Helical" evidence="1">
    <location>
        <begin position="106"/>
        <end position="124"/>
    </location>
</feature>
<keyword evidence="1" id="KW-0472">Membrane</keyword>
<dbReference type="RefSeq" id="WP_091622625.1">
    <property type="nucleotide sequence ID" value="NZ_FNZN01000003.1"/>
</dbReference>
<evidence type="ECO:0000313" key="2">
    <source>
        <dbReference type="EMBL" id="SEL28539.1"/>
    </source>
</evidence>
<dbReference type="Proteomes" id="UP000198990">
    <property type="component" value="Unassembled WGS sequence"/>
</dbReference>
<feature type="transmembrane region" description="Helical" evidence="1">
    <location>
        <begin position="187"/>
        <end position="207"/>
    </location>
</feature>
<dbReference type="OrthoDB" id="7067097at2"/>
<evidence type="ECO:0000313" key="3">
    <source>
        <dbReference type="Proteomes" id="UP000198990"/>
    </source>
</evidence>
<reference evidence="3" key="1">
    <citation type="submission" date="2016-10" db="EMBL/GenBank/DDBJ databases">
        <authorList>
            <person name="Varghese N."/>
            <person name="Submissions S."/>
        </authorList>
    </citation>
    <scope>NUCLEOTIDE SEQUENCE [LARGE SCALE GENOMIC DNA]</scope>
    <source>
        <strain evidence="3">DSM 16471</strain>
    </source>
</reference>
<gene>
    <name evidence="2" type="ORF">SAMN04488008_103311</name>
</gene>
<evidence type="ECO:0000256" key="1">
    <source>
        <dbReference type="SAM" id="Phobius"/>
    </source>
</evidence>
<feature type="transmembrane region" description="Helical" evidence="1">
    <location>
        <begin position="12"/>
        <end position="32"/>
    </location>
</feature>
<keyword evidence="1" id="KW-0812">Transmembrane</keyword>
<keyword evidence="3" id="KW-1185">Reference proteome</keyword>
<feature type="transmembrane region" description="Helical" evidence="1">
    <location>
        <begin position="157"/>
        <end position="175"/>
    </location>
</feature>
<sequence length="225" mass="25545">MKTKAVLDSYELFLLSLPLIGIGSFILFYFMAAKHYPGGSWIVSDTDGFSFWHNYLCDLLDINAINGEPNKGRTYAITALCLLCAGIFFLWSLLPKLFKTKNNIKKIMSTSGYLSLLTILFLAIGNHDVIIRIAGVFGVVTFIACCVELYKTNYKKLFLLGVVCIITFLSNYYIYETGICIKALPVIQKFTFALFISWFIGLDMALYRKVSQSFYIEKQKSKELI</sequence>
<protein>
    <recommendedName>
        <fullName evidence="4">DUF998 domain-containing protein</fullName>
    </recommendedName>
</protein>
<evidence type="ECO:0008006" key="4">
    <source>
        <dbReference type="Google" id="ProtNLM"/>
    </source>
</evidence>
<dbReference type="EMBL" id="FNZN01000003">
    <property type="protein sequence ID" value="SEL28539.1"/>
    <property type="molecule type" value="Genomic_DNA"/>
</dbReference>
<name>A0A1H7NYY4_9FLAO</name>
<keyword evidence="1" id="KW-1133">Transmembrane helix</keyword>
<feature type="transmembrane region" description="Helical" evidence="1">
    <location>
        <begin position="75"/>
        <end position="94"/>
    </location>
</feature>
<dbReference type="AlphaFoldDB" id="A0A1H7NYY4"/>
<organism evidence="2 3">
    <name type="scientific">Maribacter orientalis</name>
    <dbReference type="NCBI Taxonomy" id="228957"/>
    <lineage>
        <taxon>Bacteria</taxon>
        <taxon>Pseudomonadati</taxon>
        <taxon>Bacteroidota</taxon>
        <taxon>Flavobacteriia</taxon>
        <taxon>Flavobacteriales</taxon>
        <taxon>Flavobacteriaceae</taxon>
        <taxon>Maribacter</taxon>
    </lineage>
</organism>
<proteinExistence type="predicted"/>
<feature type="transmembrane region" description="Helical" evidence="1">
    <location>
        <begin position="130"/>
        <end position="150"/>
    </location>
</feature>
<accession>A0A1H7NYY4</accession>